<accession>A0A8J6LVB7</accession>
<dbReference type="PROSITE" id="PS51184">
    <property type="entry name" value="JMJC"/>
    <property type="match status" value="1"/>
</dbReference>
<dbReference type="SUPFAM" id="SSF51197">
    <property type="entry name" value="Clavaminate synthase-like"/>
    <property type="match status" value="1"/>
</dbReference>
<evidence type="ECO:0000256" key="2">
    <source>
        <dbReference type="ARBA" id="ARBA00022723"/>
    </source>
</evidence>
<keyword evidence="2" id="KW-0479">Metal-binding</keyword>
<dbReference type="InterPro" id="IPR003347">
    <property type="entry name" value="JmjC_dom"/>
</dbReference>
<organism evidence="5 6">
    <name type="scientific">Neptunicella marina</name>
    <dbReference type="NCBI Taxonomy" id="2125989"/>
    <lineage>
        <taxon>Bacteria</taxon>
        <taxon>Pseudomonadati</taxon>
        <taxon>Pseudomonadota</taxon>
        <taxon>Gammaproteobacteria</taxon>
        <taxon>Alteromonadales</taxon>
        <taxon>Alteromonadaceae</taxon>
        <taxon>Neptunicella</taxon>
    </lineage>
</organism>
<dbReference type="SMART" id="SM00558">
    <property type="entry name" value="JmjC"/>
    <property type="match status" value="1"/>
</dbReference>
<dbReference type="InterPro" id="IPR039994">
    <property type="entry name" value="NO66-like"/>
</dbReference>
<evidence type="ECO:0000256" key="1">
    <source>
        <dbReference type="ARBA" id="ARBA00001954"/>
    </source>
</evidence>
<dbReference type="RefSeq" id="WP_186504955.1">
    <property type="nucleotide sequence ID" value="NZ_JACNEP010000001.1"/>
</dbReference>
<dbReference type="Gene3D" id="3.40.366.30">
    <property type="entry name" value="50S ribosomal protein L16 arginine hydroxylase, Chain A, Domain 2"/>
    <property type="match status" value="1"/>
</dbReference>
<protein>
    <submittedName>
        <fullName evidence="5">Cupin domain-containing protein</fullName>
    </submittedName>
</protein>
<comment type="caution">
    <text evidence="5">The sequence shown here is derived from an EMBL/GenBank/DDBJ whole genome shotgun (WGS) entry which is preliminary data.</text>
</comment>
<dbReference type="GO" id="GO:0046872">
    <property type="term" value="F:metal ion binding"/>
    <property type="evidence" value="ECO:0007669"/>
    <property type="project" value="UniProtKB-KW"/>
</dbReference>
<evidence type="ECO:0000313" key="5">
    <source>
        <dbReference type="EMBL" id="MBC3764484.1"/>
    </source>
</evidence>
<evidence type="ECO:0000259" key="4">
    <source>
        <dbReference type="PROSITE" id="PS51184"/>
    </source>
</evidence>
<gene>
    <name evidence="5" type="ORF">H8B19_01245</name>
</gene>
<dbReference type="AlphaFoldDB" id="A0A8J6LVB7"/>
<reference evidence="5" key="1">
    <citation type="journal article" date="2018" name="Int. J. Syst. Evol. Microbiol.">
        <title>Neptunicella marina gen. nov., sp. nov., isolated from surface seawater.</title>
        <authorList>
            <person name="Liu X."/>
            <person name="Lai Q."/>
            <person name="Du Y."/>
            <person name="Zhang X."/>
            <person name="Liu Z."/>
            <person name="Sun F."/>
            <person name="Shao Z."/>
        </authorList>
    </citation>
    <scope>NUCLEOTIDE SEQUENCE</scope>
    <source>
        <strain evidence="5">S27-2</strain>
    </source>
</reference>
<sequence length="389" mass="44345">MFTLHHLEPKTFLRDYWQKKPLLIRQGFKDFVDPLDEHDLAGLAMEEDIDARIVSQINGQWHLTQGPFESFDALCVGQWSLLVQNVDGYIDDASSLLNAFNFIPRWRVDDLMVSFSVPGAGVGPHLDQYDVFIIQGKGKRHWQVGDKGQHKTLLPHPKLSQVAAFEPIIDAVLQPGDILYIPPGFPHCGEAITDCLNYSVGFRAPDQKALLSDFADYALIQQNYFNERYQDPDLPTRKLAGELKLTEITQLKAMMKRALDDPECDHWLASYLSFANDTLRPPTPLLNQQQVHGYICEGGPVYRRLDVKPIWRESRTDKVVIHMGDSHFELTQSLLPVVESLFSATEWCYCDDLLATELAGEDLSALTQLLTQWLNLGYWSCELHDDMQE</sequence>
<proteinExistence type="predicted"/>
<dbReference type="EMBL" id="JACNEP010000001">
    <property type="protein sequence ID" value="MBC3764484.1"/>
    <property type="molecule type" value="Genomic_DNA"/>
</dbReference>
<dbReference type="PANTHER" id="PTHR13096:SF8">
    <property type="entry name" value="RIBOSOMAL OXYGENASE 1"/>
    <property type="match status" value="1"/>
</dbReference>
<feature type="domain" description="JmjC" evidence="4">
    <location>
        <begin position="92"/>
        <end position="219"/>
    </location>
</feature>
<dbReference type="Gene3D" id="2.60.120.650">
    <property type="entry name" value="Cupin"/>
    <property type="match status" value="1"/>
</dbReference>
<evidence type="ECO:0000256" key="3">
    <source>
        <dbReference type="ARBA" id="ARBA00023004"/>
    </source>
</evidence>
<dbReference type="GO" id="GO:0016706">
    <property type="term" value="F:2-oxoglutarate-dependent dioxygenase activity"/>
    <property type="evidence" value="ECO:0007669"/>
    <property type="project" value="TreeGrafter"/>
</dbReference>
<comment type="cofactor">
    <cofactor evidence="1">
        <name>Fe(2+)</name>
        <dbReference type="ChEBI" id="CHEBI:29033"/>
    </cofactor>
</comment>
<evidence type="ECO:0000313" key="6">
    <source>
        <dbReference type="Proteomes" id="UP000601768"/>
    </source>
</evidence>
<dbReference type="PANTHER" id="PTHR13096">
    <property type="entry name" value="MINA53 MYC INDUCED NUCLEAR ANTIGEN"/>
    <property type="match status" value="1"/>
</dbReference>
<keyword evidence="6" id="KW-1185">Reference proteome</keyword>
<keyword evidence="3" id="KW-0408">Iron</keyword>
<name>A0A8J6LVB7_9ALTE</name>
<dbReference type="Proteomes" id="UP000601768">
    <property type="component" value="Unassembled WGS sequence"/>
</dbReference>
<reference evidence="5" key="2">
    <citation type="submission" date="2020-08" db="EMBL/GenBank/DDBJ databases">
        <authorList>
            <person name="Lai Q."/>
        </authorList>
    </citation>
    <scope>NUCLEOTIDE SEQUENCE</scope>
    <source>
        <strain evidence="5">S27-2</strain>
    </source>
</reference>
<dbReference type="Pfam" id="PF08007">
    <property type="entry name" value="JmjC_2"/>
    <property type="match status" value="1"/>
</dbReference>